<evidence type="ECO:0000313" key="4">
    <source>
        <dbReference type="EMBL" id="CRH06449.1"/>
    </source>
</evidence>
<gene>
    <name evidence="4" type="ORF">MAGMO_2287</name>
</gene>
<dbReference type="InterPro" id="IPR050697">
    <property type="entry name" value="Adenylyl/Guanylyl_Cyclase_3/4"/>
</dbReference>
<dbReference type="CDD" id="cd06225">
    <property type="entry name" value="HAMP"/>
    <property type="match status" value="1"/>
</dbReference>
<feature type="transmembrane region" description="Helical" evidence="1">
    <location>
        <begin position="117"/>
        <end position="137"/>
    </location>
</feature>
<keyword evidence="1" id="KW-0812">Transmembrane</keyword>
<evidence type="ECO:0000259" key="3">
    <source>
        <dbReference type="PROSITE" id="PS50885"/>
    </source>
</evidence>
<dbReference type="GO" id="GO:0006171">
    <property type="term" value="P:cAMP biosynthetic process"/>
    <property type="evidence" value="ECO:0007669"/>
    <property type="project" value="TreeGrafter"/>
</dbReference>
<dbReference type="SUPFAM" id="SSF55073">
    <property type="entry name" value="Nucleotide cyclase"/>
    <property type="match status" value="1"/>
</dbReference>
<dbReference type="GO" id="GO:0004016">
    <property type="term" value="F:adenylate cyclase activity"/>
    <property type="evidence" value="ECO:0007669"/>
    <property type="project" value="UniProtKB-ARBA"/>
</dbReference>
<evidence type="ECO:0000259" key="2">
    <source>
        <dbReference type="PROSITE" id="PS50125"/>
    </source>
</evidence>
<dbReference type="GO" id="GO:0035556">
    <property type="term" value="P:intracellular signal transduction"/>
    <property type="evidence" value="ECO:0007669"/>
    <property type="project" value="InterPro"/>
</dbReference>
<dbReference type="AlphaFoldDB" id="A0A1S7LK00"/>
<name>A0A1S7LK00_MAGMO</name>
<evidence type="ECO:0000256" key="1">
    <source>
        <dbReference type="SAM" id="Phobius"/>
    </source>
</evidence>
<dbReference type="PANTHER" id="PTHR43081:SF1">
    <property type="entry name" value="ADENYLATE CYCLASE, TERMINAL-DIFFERENTIATION SPECIFIC"/>
    <property type="match status" value="1"/>
</dbReference>
<accession>A0A1S7LK00</accession>
<dbReference type="PROSITE" id="PS50885">
    <property type="entry name" value="HAMP"/>
    <property type="match status" value="1"/>
</dbReference>
<feature type="transmembrane region" description="Helical" evidence="1">
    <location>
        <begin position="82"/>
        <end position="105"/>
    </location>
</feature>
<sequence length="491" mass="54460">MNEATLPELPVGFRLKLHGLSAIAVIFLTFYGKLVCPFIDKITFLSLFLTLSLVFIFQFVLKELLYRLFPTPIRKVTLPRHGFHLAIFTWFAAGVASCLFSFLIFGSDFYWSSYLKLLSGYWALGAGMLAQLEYIFLEQHLRQNRYTSGESEQITGRLMEGFAIFSLVPALVMSLMSFRFVYEGYIDKGAAFEVLFLAVCFVMVALFVSWSYGQALRKDCDQLTSAVSEIAQGRFQVQVDSSRGDELGMVAHGINEMGQGLALRERIREAFGRFVNPEVAESFIKSYAREENTAVHMGGERREVTILIADLRNFTPLSESLEPEDLTELLNRYMSAMVGDIQANHGMVDKFIGDAVLAVFGLTGDAEQGPGQAVRAGLAMRESLQRFNQEQRKLAGPELENGIGIHCGAVVAGYIGSPDRLEFTVIGHNVNVAARIEALTKAPQPPLLFSQPIADAVADELVVKEVVTTPLKGVSEAMTLYTLEHPLISRS</sequence>
<dbReference type="SMART" id="SM00304">
    <property type="entry name" value="HAMP"/>
    <property type="match status" value="1"/>
</dbReference>
<keyword evidence="1" id="KW-0472">Membrane</keyword>
<dbReference type="Gene3D" id="6.10.340.10">
    <property type="match status" value="1"/>
</dbReference>
<protein>
    <submittedName>
        <fullName evidence="4">Putative adenylate/guanylate cyclase</fullName>
    </submittedName>
</protein>
<dbReference type="GO" id="GO:0016020">
    <property type="term" value="C:membrane"/>
    <property type="evidence" value="ECO:0007669"/>
    <property type="project" value="InterPro"/>
</dbReference>
<dbReference type="SMART" id="SM00044">
    <property type="entry name" value="CYCc"/>
    <property type="match status" value="1"/>
</dbReference>
<dbReference type="SUPFAM" id="SSF158472">
    <property type="entry name" value="HAMP domain-like"/>
    <property type="match status" value="1"/>
</dbReference>
<feature type="transmembrane region" description="Helical" evidence="1">
    <location>
        <begin position="158"/>
        <end position="182"/>
    </location>
</feature>
<dbReference type="CDD" id="cd07302">
    <property type="entry name" value="CHD"/>
    <property type="match status" value="1"/>
</dbReference>
<dbReference type="Gene3D" id="3.30.70.1230">
    <property type="entry name" value="Nucleotide cyclase"/>
    <property type="match status" value="1"/>
</dbReference>
<proteinExistence type="predicted"/>
<dbReference type="InterPro" id="IPR001054">
    <property type="entry name" value="A/G_cyclase"/>
</dbReference>
<dbReference type="Pfam" id="PF20970">
    <property type="entry name" value="MASE10"/>
    <property type="match status" value="1"/>
</dbReference>
<feature type="transmembrane region" description="Helical" evidence="1">
    <location>
        <begin position="42"/>
        <end position="61"/>
    </location>
</feature>
<dbReference type="EMBL" id="LO017727">
    <property type="protein sequence ID" value="CRH06449.1"/>
    <property type="molecule type" value="Genomic_DNA"/>
</dbReference>
<dbReference type="InterPro" id="IPR048440">
    <property type="entry name" value="MASE10"/>
</dbReference>
<feature type="domain" description="Guanylate cyclase" evidence="2">
    <location>
        <begin position="305"/>
        <end position="437"/>
    </location>
</feature>
<keyword evidence="1" id="KW-1133">Transmembrane helix</keyword>
<feature type="transmembrane region" description="Helical" evidence="1">
    <location>
        <begin position="12"/>
        <end position="30"/>
    </location>
</feature>
<dbReference type="Pfam" id="PF00672">
    <property type="entry name" value="HAMP"/>
    <property type="match status" value="1"/>
</dbReference>
<reference evidence="4" key="1">
    <citation type="submission" date="2015-04" db="EMBL/GenBank/DDBJ databases">
        <authorList>
            <person name="Syromyatnikov M.Y."/>
            <person name="Popov V.N."/>
        </authorList>
    </citation>
    <scope>NUCLEOTIDE SEQUENCE</scope>
    <source>
        <strain evidence="4">MO-1</strain>
    </source>
</reference>
<dbReference type="PROSITE" id="PS50125">
    <property type="entry name" value="GUANYLATE_CYCLASE_2"/>
    <property type="match status" value="1"/>
</dbReference>
<feature type="domain" description="HAMP" evidence="3">
    <location>
        <begin position="214"/>
        <end position="266"/>
    </location>
</feature>
<dbReference type="PANTHER" id="PTHR43081">
    <property type="entry name" value="ADENYLATE CYCLASE, TERMINAL-DIFFERENTIATION SPECIFIC-RELATED"/>
    <property type="match status" value="1"/>
</dbReference>
<organism evidence="4">
    <name type="scientific">Magnetococcus massalia (strain MO-1)</name>
    <dbReference type="NCBI Taxonomy" id="451514"/>
    <lineage>
        <taxon>Bacteria</taxon>
        <taxon>Pseudomonadati</taxon>
        <taxon>Pseudomonadota</taxon>
        <taxon>Magnetococcia</taxon>
        <taxon>Magnetococcales</taxon>
        <taxon>Magnetococcaceae</taxon>
        <taxon>Magnetococcus</taxon>
    </lineage>
</organism>
<dbReference type="Pfam" id="PF00211">
    <property type="entry name" value="Guanylate_cyc"/>
    <property type="match status" value="1"/>
</dbReference>
<dbReference type="InterPro" id="IPR003660">
    <property type="entry name" value="HAMP_dom"/>
</dbReference>
<dbReference type="InterPro" id="IPR029787">
    <property type="entry name" value="Nucleotide_cyclase"/>
</dbReference>
<feature type="transmembrane region" description="Helical" evidence="1">
    <location>
        <begin position="194"/>
        <end position="213"/>
    </location>
</feature>